<dbReference type="InterPro" id="IPR036520">
    <property type="entry name" value="UPF0759_sf"/>
</dbReference>
<proteinExistence type="predicted"/>
<dbReference type="AlphaFoldDB" id="A0A328K1V7"/>
<dbReference type="KEGG" id="dpm:FNV33_03685"/>
<accession>A0A328K1V7</accession>
<dbReference type="EMBL" id="CP041626">
    <property type="protein sequence ID" value="QDO91197.1"/>
    <property type="molecule type" value="Genomic_DNA"/>
</dbReference>
<sequence>MIKIGLTGWSDHPTIQRSTHKLEDYAMHFPIVEMDTSFYAIPPEKKILSWMETTPDIFQFIPKAYSGMTGHRQGMNEFSSIQEMFDQFKYAFNPLIAQGRIACFLFQFPPTFECTKASVHYLRQVREWMGELKVAVEFRHPSWFSEAFKDKTLEFLEANHFIHVIVDQPQTPANSVPFIPEVTHSTSTMMRLHGRNYRGWLGEEVDDWRKERTLYHYSTGELTDLAQTVKQLDAETRDMFIIFNNNSGGHAAPNAKELKRLLGIEYTHLGPQQTQLF</sequence>
<protein>
    <submittedName>
        <fullName evidence="1">DUF72 domain-containing protein</fullName>
    </submittedName>
</protein>
<dbReference type="Gene3D" id="3.20.20.410">
    <property type="entry name" value="Protein of unknown function UPF0759"/>
    <property type="match status" value="1"/>
</dbReference>
<evidence type="ECO:0000313" key="1">
    <source>
        <dbReference type="EMBL" id="QDO91197.1"/>
    </source>
</evidence>
<dbReference type="SUPFAM" id="SSF117396">
    <property type="entry name" value="TM1631-like"/>
    <property type="match status" value="1"/>
</dbReference>
<dbReference type="PANTHER" id="PTHR30348">
    <property type="entry name" value="UNCHARACTERIZED PROTEIN YECE"/>
    <property type="match status" value="1"/>
</dbReference>
<name>A0A328K1V7_9LACT</name>
<dbReference type="Proteomes" id="UP000315953">
    <property type="component" value="Chromosome"/>
</dbReference>
<evidence type="ECO:0000313" key="2">
    <source>
        <dbReference type="Proteomes" id="UP000315953"/>
    </source>
</evidence>
<dbReference type="PANTHER" id="PTHR30348:SF13">
    <property type="entry name" value="UPF0759 PROTEIN YUNF"/>
    <property type="match status" value="1"/>
</dbReference>
<organism evidence="1 2">
    <name type="scientific">Dolosigranulum pigrum</name>
    <dbReference type="NCBI Taxonomy" id="29394"/>
    <lineage>
        <taxon>Bacteria</taxon>
        <taxon>Bacillati</taxon>
        <taxon>Bacillota</taxon>
        <taxon>Bacilli</taxon>
        <taxon>Lactobacillales</taxon>
        <taxon>Carnobacteriaceae</taxon>
        <taxon>Dolosigranulum</taxon>
    </lineage>
</organism>
<dbReference type="InterPro" id="IPR002763">
    <property type="entry name" value="DUF72"/>
</dbReference>
<dbReference type="Pfam" id="PF01904">
    <property type="entry name" value="DUF72"/>
    <property type="match status" value="1"/>
</dbReference>
<gene>
    <name evidence="1" type="ORF">FNV33_03685</name>
</gene>
<dbReference type="RefSeq" id="WP_111974478.1">
    <property type="nucleotide sequence ID" value="NZ_CP041626.1"/>
</dbReference>
<reference evidence="1 2" key="1">
    <citation type="submission" date="2019-07" db="EMBL/GenBank/DDBJ databases">
        <title>Genome assembly of a nasal isolate of Dolosigranulum pigrum from a chronic sinusitis patient.</title>
        <authorList>
            <person name="Baig S."/>
            <person name="Overballe-Petersen S."/>
            <person name="Kaspar U."/>
            <person name="Rendboe A."/>
            <person name="de Man T."/>
            <person name="Liu C."/>
            <person name="Price L.B."/>
            <person name="Stegger M."/>
            <person name="Becker K."/>
            <person name="Skytt Andersen P."/>
        </authorList>
    </citation>
    <scope>NUCLEOTIDE SEQUENCE [LARGE SCALE GENOMIC DNA]</scope>
    <source>
        <strain evidence="1 2">83VPs-KB5</strain>
    </source>
</reference>